<reference evidence="1 2" key="1">
    <citation type="submission" date="2021-10" db="EMBL/GenBank/DDBJ databases">
        <title>Anaerobic single-cell dispensing facilitates the cultivation of human gut bacteria.</title>
        <authorList>
            <person name="Afrizal A."/>
        </authorList>
    </citation>
    <scope>NUCLEOTIDE SEQUENCE [LARGE SCALE GENOMIC DNA]</scope>
    <source>
        <strain evidence="1 2">CLA-AA-H273</strain>
    </source>
</reference>
<sequence>MKHSRSSLFLMEMIIAILFFSLASAVCIQLFARSHLLSTQTVNQNHAVIQAQNLAESYLSLEGNVAAMQDLFSPSELTDENTLRLAFDSSWNLCTAEDNAGFYAELKSTPAEETGIMKGEITVYDVSTPESPIYTLSVMHHTAERRGSHE</sequence>
<dbReference type="Proteomes" id="UP001197795">
    <property type="component" value="Unassembled WGS sequence"/>
</dbReference>
<dbReference type="RefSeq" id="WP_117465602.1">
    <property type="nucleotide sequence ID" value="NZ_JAJEPV010000005.1"/>
</dbReference>
<evidence type="ECO:0000313" key="2">
    <source>
        <dbReference type="Proteomes" id="UP001197795"/>
    </source>
</evidence>
<gene>
    <name evidence="1" type="ORF">LKD75_03045</name>
</gene>
<dbReference type="AlphaFoldDB" id="A0AAE3D6H9"/>
<protein>
    <submittedName>
        <fullName evidence="1">Uncharacterized protein</fullName>
    </submittedName>
</protein>
<accession>A0AAE3D6H9</accession>
<name>A0AAE3D6H9_9FIRM</name>
<keyword evidence="2" id="KW-1185">Reference proteome</keyword>
<evidence type="ECO:0000313" key="1">
    <source>
        <dbReference type="EMBL" id="MCC2118577.1"/>
    </source>
</evidence>
<comment type="caution">
    <text evidence="1">The sequence shown here is derived from an EMBL/GenBank/DDBJ whole genome shotgun (WGS) entry which is preliminary data.</text>
</comment>
<organism evidence="1 2">
    <name type="scientific">Waltera acetigignens</name>
    <dbReference type="NCBI Taxonomy" id="2981769"/>
    <lineage>
        <taxon>Bacteria</taxon>
        <taxon>Bacillati</taxon>
        <taxon>Bacillota</taxon>
        <taxon>Clostridia</taxon>
        <taxon>Lachnospirales</taxon>
        <taxon>Lachnospiraceae</taxon>
        <taxon>Waltera</taxon>
    </lineage>
</organism>
<dbReference type="EMBL" id="JAJEPV010000005">
    <property type="protein sequence ID" value="MCC2118577.1"/>
    <property type="molecule type" value="Genomic_DNA"/>
</dbReference>
<proteinExistence type="predicted"/>